<dbReference type="Proteomes" id="UP000278855">
    <property type="component" value="Unassembled WGS sequence"/>
</dbReference>
<feature type="domain" description="Methyl-accepting transducer" evidence="6">
    <location>
        <begin position="111"/>
        <end position="351"/>
    </location>
</feature>
<dbReference type="PROSITE" id="PS50192">
    <property type="entry name" value="T_SNARE"/>
    <property type="match status" value="1"/>
</dbReference>
<dbReference type="GO" id="GO:0005886">
    <property type="term" value="C:plasma membrane"/>
    <property type="evidence" value="ECO:0007669"/>
    <property type="project" value="UniProtKB-SubCell"/>
</dbReference>
<evidence type="ECO:0000313" key="11">
    <source>
        <dbReference type="Proteomes" id="UP000273778"/>
    </source>
</evidence>
<comment type="similarity">
    <text evidence="4">Belongs to the methyl-accepting chemotaxis (MCP) protein family.</text>
</comment>
<accession>A0A3N4E107</accession>
<evidence type="ECO:0000256" key="2">
    <source>
        <dbReference type="ARBA" id="ARBA00022519"/>
    </source>
</evidence>
<evidence type="ECO:0000256" key="4">
    <source>
        <dbReference type="ARBA" id="ARBA00029447"/>
    </source>
</evidence>
<evidence type="ECO:0000313" key="9">
    <source>
        <dbReference type="EMBL" id="AZG36169.1"/>
    </source>
</evidence>
<keyword evidence="2" id="KW-0997">Cell inner membrane</keyword>
<keyword evidence="2" id="KW-1003">Cell membrane</keyword>
<dbReference type="RefSeq" id="WP_124013128.1">
    <property type="nucleotide sequence ID" value="NZ_CP034073.1"/>
</dbReference>
<gene>
    <name evidence="10" type="ORF">EGC77_13150</name>
    <name evidence="9" type="ORF">EGC80_15660</name>
</gene>
<dbReference type="InterPro" id="IPR000727">
    <property type="entry name" value="T_SNARE_dom"/>
</dbReference>
<dbReference type="OrthoDB" id="9765653at2"/>
<proteinExistence type="inferred from homology"/>
<evidence type="ECO:0000259" key="7">
    <source>
        <dbReference type="PROSITE" id="PS50192"/>
    </source>
</evidence>
<reference evidence="10" key="3">
    <citation type="submission" date="2018-11" db="EMBL/GenBank/DDBJ databases">
        <authorList>
            <person name="Hwang Y.J."/>
            <person name="Hwang C.Y."/>
        </authorList>
    </citation>
    <scope>NUCLEOTIDE SEQUENCE</scope>
    <source>
        <strain evidence="10">R106</strain>
    </source>
</reference>
<dbReference type="InterPro" id="IPR003660">
    <property type="entry name" value="HAMP_dom"/>
</dbReference>
<name>A0A3N4E107_9GAMM</name>
<dbReference type="SUPFAM" id="SSF58104">
    <property type="entry name" value="Methyl-accepting chemotaxis protein (MCP) signaling domain"/>
    <property type="match status" value="1"/>
</dbReference>
<dbReference type="PROSITE" id="PS50111">
    <property type="entry name" value="CHEMOTAXIS_TRANSDUC_2"/>
    <property type="match status" value="1"/>
</dbReference>
<dbReference type="PROSITE" id="PS50885">
    <property type="entry name" value="HAMP"/>
    <property type="match status" value="1"/>
</dbReference>
<dbReference type="InterPro" id="IPR004089">
    <property type="entry name" value="MCPsignal_dom"/>
</dbReference>
<dbReference type="Pfam" id="PF00015">
    <property type="entry name" value="MCPsignal"/>
    <property type="match status" value="1"/>
</dbReference>
<evidence type="ECO:0000313" key="10">
    <source>
        <dbReference type="EMBL" id="RPA31859.1"/>
    </source>
</evidence>
<organism evidence="10 12">
    <name type="scientific">Shewanella psychromarinicola</name>
    <dbReference type="NCBI Taxonomy" id="2487742"/>
    <lineage>
        <taxon>Bacteria</taxon>
        <taxon>Pseudomonadati</taxon>
        <taxon>Pseudomonadota</taxon>
        <taxon>Gammaproteobacteria</taxon>
        <taxon>Alteromonadales</taxon>
        <taxon>Shewanellaceae</taxon>
        <taxon>Shewanella</taxon>
    </lineage>
</organism>
<dbReference type="PANTHER" id="PTHR32089:SF114">
    <property type="entry name" value="METHYL-ACCEPTING CHEMOTAXIS PROTEIN MCPB"/>
    <property type="match status" value="1"/>
</dbReference>
<reference evidence="12" key="2">
    <citation type="submission" date="2018-11" db="EMBL/GenBank/DDBJ databases">
        <title>Shewanella sp. R106.</title>
        <authorList>
            <person name="Hwang Y.J."/>
            <person name="Hwang C.Y."/>
        </authorList>
    </citation>
    <scope>NUCLEOTIDE SEQUENCE [LARGE SCALE GENOMIC DNA]</scope>
    <source>
        <strain evidence="12">R106</strain>
    </source>
</reference>
<dbReference type="GO" id="GO:0006935">
    <property type="term" value="P:chemotaxis"/>
    <property type="evidence" value="ECO:0007669"/>
    <property type="project" value="UniProtKB-ARBA"/>
</dbReference>
<dbReference type="SMART" id="SM00283">
    <property type="entry name" value="MA"/>
    <property type="match status" value="1"/>
</dbReference>
<dbReference type="EMBL" id="RKKB01000004">
    <property type="protein sequence ID" value="RPA31859.1"/>
    <property type="molecule type" value="Genomic_DNA"/>
</dbReference>
<feature type="domain" description="HAMP" evidence="8">
    <location>
        <begin position="52"/>
        <end position="106"/>
    </location>
</feature>
<keyword evidence="11" id="KW-1185">Reference proteome</keyword>
<protein>
    <submittedName>
        <fullName evidence="10">Methyl-accepting chemotaxis protein</fullName>
    </submittedName>
</protein>
<reference evidence="9 11" key="1">
    <citation type="submission" date="2018-11" db="EMBL/GenBank/DDBJ databases">
        <title>Shewanella sp. M2.</title>
        <authorList>
            <person name="Hwang Y.J."/>
            <person name="Hwang C.Y."/>
        </authorList>
    </citation>
    <scope>NUCLEOTIDE SEQUENCE [LARGE SCALE GENOMIC DNA]</scope>
    <source>
        <strain evidence="9 11">M2</strain>
    </source>
</reference>
<evidence type="ECO:0000256" key="3">
    <source>
        <dbReference type="ARBA" id="ARBA00023224"/>
    </source>
</evidence>
<dbReference type="KEGG" id="spsr:EGC80_15660"/>
<dbReference type="Proteomes" id="UP000273778">
    <property type="component" value="Chromosome"/>
</dbReference>
<dbReference type="Gene3D" id="1.10.287.950">
    <property type="entry name" value="Methyl-accepting chemotaxis protein"/>
    <property type="match status" value="1"/>
</dbReference>
<evidence type="ECO:0000256" key="5">
    <source>
        <dbReference type="PROSITE-ProRule" id="PRU00284"/>
    </source>
</evidence>
<sequence length="392" mass="43413">MRSLFLRMRLIHWVGAMALFINALFFTDGIGSQVVQYLVMIFLIIHDIDEKYWGVDALKNVTTYMKTFEKKDLSVPCEVDSRYNSEIGNVLDVVNTFRVNVNDALVDIQQQANTSDDIAELLKQKAQNISSRIQDQDNRVDYLTDRVDILDSTSVSLRDKAEATRQQVERTQSGLISSNEHMGTMAQGLNSYIENNDKLHNKFNSLSEQTKSIENVVMVIKNLADQTNLLALNAAIEAARAGEHGRGFAVVADEVRNLAFSTQKSLDEINHIIAGISDAVIDAGDQMKSQSSAITRLAQYTTSSQVELQQACSNIDEILGLIGQGKTENNIDIQYINRLVADVAGEIDVLKKLSSSNAHDCNDLEQQGHRLSDVTAQIVEQLGAFKTRAAGA</sequence>
<evidence type="ECO:0000259" key="8">
    <source>
        <dbReference type="PROSITE" id="PS50885"/>
    </source>
</evidence>
<evidence type="ECO:0000313" key="12">
    <source>
        <dbReference type="Proteomes" id="UP000278855"/>
    </source>
</evidence>
<dbReference type="GO" id="GO:0007165">
    <property type="term" value="P:signal transduction"/>
    <property type="evidence" value="ECO:0007669"/>
    <property type="project" value="UniProtKB-KW"/>
</dbReference>
<dbReference type="PANTHER" id="PTHR32089">
    <property type="entry name" value="METHYL-ACCEPTING CHEMOTAXIS PROTEIN MCPB"/>
    <property type="match status" value="1"/>
</dbReference>
<evidence type="ECO:0000256" key="1">
    <source>
        <dbReference type="ARBA" id="ARBA00004429"/>
    </source>
</evidence>
<comment type="subcellular location">
    <subcellularLocation>
        <location evidence="1">Cell inner membrane</location>
        <topology evidence="1">Multi-pass membrane protein</topology>
    </subcellularLocation>
</comment>
<keyword evidence="3 5" id="KW-0807">Transducer</keyword>
<dbReference type="EMBL" id="CP034073">
    <property type="protein sequence ID" value="AZG36169.1"/>
    <property type="molecule type" value="Genomic_DNA"/>
</dbReference>
<feature type="domain" description="T-SNARE coiled-coil homology" evidence="7">
    <location>
        <begin position="256"/>
        <end position="318"/>
    </location>
</feature>
<dbReference type="AlphaFoldDB" id="A0A3N4E107"/>
<evidence type="ECO:0000259" key="6">
    <source>
        <dbReference type="PROSITE" id="PS50111"/>
    </source>
</evidence>
<keyword evidence="2" id="KW-0472">Membrane</keyword>